<comment type="subunit">
    <text evidence="10">Probably interacts with PlsX.</text>
</comment>
<keyword evidence="7 10" id="KW-0472">Membrane</keyword>
<keyword evidence="9 10" id="KW-1208">Phospholipid metabolism</keyword>
<evidence type="ECO:0000256" key="1">
    <source>
        <dbReference type="ARBA" id="ARBA00022475"/>
    </source>
</evidence>
<comment type="pathway">
    <text evidence="10">Lipid metabolism; phospholipid metabolism.</text>
</comment>
<evidence type="ECO:0000256" key="3">
    <source>
        <dbReference type="ARBA" id="ARBA00022679"/>
    </source>
</evidence>
<keyword evidence="8 10" id="KW-0594">Phospholipid biosynthesis</keyword>
<evidence type="ECO:0000256" key="9">
    <source>
        <dbReference type="ARBA" id="ARBA00023264"/>
    </source>
</evidence>
<feature type="transmembrane region" description="Helical" evidence="10">
    <location>
        <begin position="76"/>
        <end position="97"/>
    </location>
</feature>
<dbReference type="AlphaFoldDB" id="A0A1W1VLY7"/>
<evidence type="ECO:0000313" key="13">
    <source>
        <dbReference type="Proteomes" id="UP000192582"/>
    </source>
</evidence>
<sequence>MVGAVRGHKIRTPGVRRSPFRCSLTHGKCPPDFSSSLPPRCRNPTEARPSLTLPEPGRAAGVRTINCVTVPAHLALALPALVASYLIGSVPAAAWVARARGVDIRKVGSGNSGATNVLRSLGKGPALGVALFDILKGALAVGLAHLLGLGPVWAAVCGVAAVLGHNFSPFLNWRGGKGVATSFGTIAALDPVVGAVVFAVGASCMWLTRYVSAGSILGALTGAAVSVALGRPWWLVVVVAGLSTLLTWQHRDNITRLHAGTERRLGEPKSSKPKV</sequence>
<evidence type="ECO:0000256" key="6">
    <source>
        <dbReference type="ARBA" id="ARBA00023098"/>
    </source>
</evidence>
<comment type="function">
    <text evidence="10">Catalyzes the transfer of an acyl group from acyl-phosphate (acyl-PO(4)) to glycerol-3-phosphate (G3P) to form lysophosphatidic acid (LPA). This enzyme utilizes acyl-phosphate as fatty acyl donor, but not acyl-CoA or acyl-ACP.</text>
</comment>
<protein>
    <recommendedName>
        <fullName evidence="10">Glycerol-3-phosphate acyltransferase</fullName>
    </recommendedName>
    <alternativeName>
        <fullName evidence="10">Acyl-PO4 G3P acyltransferase</fullName>
    </alternativeName>
    <alternativeName>
        <fullName evidence="10">Acyl-phosphate--glycerol-3-phosphate acyltransferase</fullName>
    </alternativeName>
    <alternativeName>
        <fullName evidence="10">G3P acyltransferase</fullName>
        <shortName evidence="10">GPAT</shortName>
        <ecNumber evidence="10">2.3.1.275</ecNumber>
    </alternativeName>
    <alternativeName>
        <fullName evidence="10">Lysophosphatidic acid synthase</fullName>
        <shortName evidence="10">LPA synthase</shortName>
    </alternativeName>
</protein>
<dbReference type="NCBIfam" id="TIGR00023">
    <property type="entry name" value="glycerol-3-phosphate 1-O-acyltransferase PlsY"/>
    <property type="match status" value="1"/>
</dbReference>
<dbReference type="InterPro" id="IPR003811">
    <property type="entry name" value="G3P_acylTferase_PlsY"/>
</dbReference>
<dbReference type="GO" id="GO:0043772">
    <property type="term" value="F:acyl-phosphate glycerol-3-phosphate acyltransferase activity"/>
    <property type="evidence" value="ECO:0007669"/>
    <property type="project" value="UniProtKB-UniRule"/>
</dbReference>
<feature type="transmembrane region" description="Helical" evidence="10">
    <location>
        <begin position="152"/>
        <end position="171"/>
    </location>
</feature>
<reference evidence="12 13" key="1">
    <citation type="submission" date="2017-04" db="EMBL/GenBank/DDBJ databases">
        <authorList>
            <person name="Afonso C.L."/>
            <person name="Miller P.J."/>
            <person name="Scott M.A."/>
            <person name="Spackman E."/>
            <person name="Goraichik I."/>
            <person name="Dimitrov K.M."/>
            <person name="Suarez D.L."/>
            <person name="Swayne D.E."/>
        </authorList>
    </citation>
    <scope>NUCLEOTIDE SEQUENCE [LARGE SCALE GENOMIC DNA]</scope>
    <source>
        <strain evidence="12 13">KR-140</strain>
    </source>
</reference>
<evidence type="ECO:0000313" key="12">
    <source>
        <dbReference type="EMBL" id="SMB94303.1"/>
    </source>
</evidence>
<dbReference type="PANTHER" id="PTHR30309">
    <property type="entry name" value="INNER MEMBRANE PROTEIN YGIH"/>
    <property type="match status" value="1"/>
</dbReference>
<keyword evidence="3 10" id="KW-0808">Transferase</keyword>
<evidence type="ECO:0000256" key="11">
    <source>
        <dbReference type="SAM" id="MobiDB-lite"/>
    </source>
</evidence>
<dbReference type="Pfam" id="PF02660">
    <property type="entry name" value="G3P_acyltransf"/>
    <property type="match status" value="1"/>
</dbReference>
<organism evidence="12 13">
    <name type="scientific">Deinococcus hopiensis KR-140</name>
    <dbReference type="NCBI Taxonomy" id="695939"/>
    <lineage>
        <taxon>Bacteria</taxon>
        <taxon>Thermotogati</taxon>
        <taxon>Deinococcota</taxon>
        <taxon>Deinococci</taxon>
        <taxon>Deinococcales</taxon>
        <taxon>Deinococcaceae</taxon>
        <taxon>Deinococcus</taxon>
    </lineage>
</organism>
<comment type="caution">
    <text evidence="10">Lacks conserved residue(s) required for the propagation of feature annotation.</text>
</comment>
<keyword evidence="13" id="KW-1185">Reference proteome</keyword>
<evidence type="ECO:0000256" key="4">
    <source>
        <dbReference type="ARBA" id="ARBA00022692"/>
    </source>
</evidence>
<evidence type="ECO:0000256" key="8">
    <source>
        <dbReference type="ARBA" id="ARBA00023209"/>
    </source>
</evidence>
<dbReference type="GO" id="GO:0005886">
    <property type="term" value="C:plasma membrane"/>
    <property type="evidence" value="ECO:0007669"/>
    <property type="project" value="UniProtKB-SubCell"/>
</dbReference>
<keyword evidence="5 10" id="KW-1133">Transmembrane helix</keyword>
<feature type="region of interest" description="Disordered" evidence="11">
    <location>
        <begin position="35"/>
        <end position="55"/>
    </location>
</feature>
<dbReference type="PANTHER" id="PTHR30309:SF0">
    <property type="entry name" value="GLYCEROL-3-PHOSPHATE ACYLTRANSFERASE-RELATED"/>
    <property type="match status" value="1"/>
</dbReference>
<keyword evidence="12" id="KW-0012">Acyltransferase</keyword>
<proteinExistence type="inferred from homology"/>
<feature type="transmembrane region" description="Helical" evidence="10">
    <location>
        <begin position="183"/>
        <end position="208"/>
    </location>
</feature>
<dbReference type="EC" id="2.3.1.275" evidence="10"/>
<gene>
    <name evidence="10" type="primary">plsY</name>
    <name evidence="12" type="ORF">SAMN00790413_02332</name>
</gene>
<dbReference type="GO" id="GO:0008654">
    <property type="term" value="P:phospholipid biosynthetic process"/>
    <property type="evidence" value="ECO:0007669"/>
    <property type="project" value="UniProtKB-UniRule"/>
</dbReference>
<keyword evidence="1 10" id="KW-1003">Cell membrane</keyword>
<dbReference type="STRING" id="695939.SAMN00790413_02332"/>
<dbReference type="HAMAP" id="MF_01043">
    <property type="entry name" value="PlsY"/>
    <property type="match status" value="1"/>
</dbReference>
<comment type="catalytic activity">
    <reaction evidence="10">
        <text>an acyl phosphate + sn-glycerol 3-phosphate = a 1-acyl-sn-glycero-3-phosphate + phosphate</text>
        <dbReference type="Rhea" id="RHEA:34075"/>
        <dbReference type="ChEBI" id="CHEBI:43474"/>
        <dbReference type="ChEBI" id="CHEBI:57597"/>
        <dbReference type="ChEBI" id="CHEBI:57970"/>
        <dbReference type="ChEBI" id="CHEBI:59918"/>
        <dbReference type="EC" id="2.3.1.275"/>
    </reaction>
</comment>
<dbReference type="SMART" id="SM01207">
    <property type="entry name" value="G3P_acyltransf"/>
    <property type="match status" value="1"/>
</dbReference>
<dbReference type="EMBL" id="FWWU01000009">
    <property type="protein sequence ID" value="SMB94303.1"/>
    <property type="molecule type" value="Genomic_DNA"/>
</dbReference>
<keyword evidence="4 10" id="KW-0812">Transmembrane</keyword>
<comment type="subcellular location">
    <subcellularLocation>
        <location evidence="10">Cell membrane</location>
        <topology evidence="10">Multi-pass membrane protein</topology>
    </subcellularLocation>
</comment>
<keyword evidence="6 10" id="KW-0443">Lipid metabolism</keyword>
<evidence type="ECO:0000256" key="5">
    <source>
        <dbReference type="ARBA" id="ARBA00022989"/>
    </source>
</evidence>
<dbReference type="UniPathway" id="UPA00085"/>
<evidence type="ECO:0000256" key="10">
    <source>
        <dbReference type="HAMAP-Rule" id="MF_01043"/>
    </source>
</evidence>
<evidence type="ECO:0000256" key="2">
    <source>
        <dbReference type="ARBA" id="ARBA00022516"/>
    </source>
</evidence>
<name>A0A1W1VLY7_9DEIO</name>
<dbReference type="Proteomes" id="UP000192582">
    <property type="component" value="Unassembled WGS sequence"/>
</dbReference>
<comment type="similarity">
    <text evidence="10">Belongs to the PlsY family.</text>
</comment>
<evidence type="ECO:0000256" key="7">
    <source>
        <dbReference type="ARBA" id="ARBA00023136"/>
    </source>
</evidence>
<keyword evidence="2 10" id="KW-0444">Lipid biosynthesis</keyword>
<accession>A0A1W1VLY7</accession>